<dbReference type="GO" id="GO:0004419">
    <property type="term" value="F:hydroxymethylglutaryl-CoA lyase activity"/>
    <property type="evidence" value="ECO:0007669"/>
    <property type="project" value="UniProtKB-EC"/>
</dbReference>
<dbReference type="InterPro" id="IPR000891">
    <property type="entry name" value="PYR_CT"/>
</dbReference>
<sequence>MSTDPNIRITEVALRDGLQGHASFIPTEQKLNLLKLLSKAGLNSIEATSFVSPKTIPQLADAEELIARSRELPDVRLSALAPNVRGVERAIASGVHEVAVVLAATDTMNRKNLGMSLDQAIAASEEVIARAASRKLSTRAYIAVAFECPFEGLVPSDVVVSLAARMLDAGATELVIADTIGAASPAQVQEVCRILTRSIPSDLIGLHLHDTRGMGVANAWAGISAGIRRFDASAGGLGGCPFAPGAAGNLATEDLVLMAESCGYPTGVDLPALYDAVAFASQITGRTLGGRSMSWAKARRTASVAESS</sequence>
<dbReference type="PANTHER" id="PTHR42738">
    <property type="entry name" value="HYDROXYMETHYLGLUTARYL-COA LYASE"/>
    <property type="match status" value="1"/>
</dbReference>
<dbReference type="PROSITE" id="PS50991">
    <property type="entry name" value="PYR_CT"/>
    <property type="match status" value="1"/>
</dbReference>
<evidence type="ECO:0000256" key="3">
    <source>
        <dbReference type="ARBA" id="ARBA00022723"/>
    </source>
</evidence>
<evidence type="ECO:0000313" key="7">
    <source>
        <dbReference type="EMBL" id="MET4578082.1"/>
    </source>
</evidence>
<accession>A0ABV2QBY4</accession>
<evidence type="ECO:0000313" key="8">
    <source>
        <dbReference type="Proteomes" id="UP001549320"/>
    </source>
</evidence>
<dbReference type="EMBL" id="JBEPSH010000006">
    <property type="protein sequence ID" value="MET4578082.1"/>
    <property type="molecule type" value="Genomic_DNA"/>
</dbReference>
<dbReference type="Pfam" id="PF00682">
    <property type="entry name" value="HMGL-like"/>
    <property type="match status" value="1"/>
</dbReference>
<gene>
    <name evidence="7" type="ORF">ABIE13_003198</name>
</gene>
<proteinExistence type="inferred from homology"/>
<keyword evidence="3" id="KW-0479">Metal-binding</keyword>
<organism evidence="7 8">
    <name type="scientific">Ottowia thiooxydans</name>
    <dbReference type="NCBI Taxonomy" id="219182"/>
    <lineage>
        <taxon>Bacteria</taxon>
        <taxon>Pseudomonadati</taxon>
        <taxon>Pseudomonadota</taxon>
        <taxon>Betaproteobacteria</taxon>
        <taxon>Burkholderiales</taxon>
        <taxon>Comamonadaceae</taxon>
        <taxon>Ottowia</taxon>
    </lineage>
</organism>
<reference evidence="7 8" key="1">
    <citation type="submission" date="2024-06" db="EMBL/GenBank/DDBJ databases">
        <title>Sorghum-associated microbial communities from plants grown in Nebraska, USA.</title>
        <authorList>
            <person name="Schachtman D."/>
        </authorList>
    </citation>
    <scope>NUCLEOTIDE SEQUENCE [LARGE SCALE GENOMIC DNA]</scope>
    <source>
        <strain evidence="7 8">2709</strain>
    </source>
</reference>
<dbReference type="CDD" id="cd07938">
    <property type="entry name" value="DRE_TIM_HMGL"/>
    <property type="match status" value="1"/>
</dbReference>
<name>A0ABV2QBY4_9BURK</name>
<comment type="similarity">
    <text evidence="1">Belongs to the HMG-CoA lyase family.</text>
</comment>
<keyword evidence="2 5" id="KW-0808">Transferase</keyword>
<dbReference type="InterPro" id="IPR013785">
    <property type="entry name" value="Aldolase_TIM"/>
</dbReference>
<dbReference type="InterPro" id="IPR043594">
    <property type="entry name" value="HMGL"/>
</dbReference>
<dbReference type="EC" id="4.1.3.4" evidence="7"/>
<evidence type="ECO:0000259" key="6">
    <source>
        <dbReference type="PROSITE" id="PS50991"/>
    </source>
</evidence>
<protein>
    <submittedName>
        <fullName evidence="7">Hydroxymethylglutaryl-CoA lyase</fullName>
        <ecNumber evidence="7">4.1.3.4</ecNumber>
    </submittedName>
</protein>
<dbReference type="SUPFAM" id="SSF51569">
    <property type="entry name" value="Aldolase"/>
    <property type="match status" value="1"/>
</dbReference>
<comment type="similarity">
    <text evidence="5">Belongs to the alpha-IPM synthase/homocitrate synthase family.</text>
</comment>
<dbReference type="NCBIfam" id="NF004283">
    <property type="entry name" value="PRK05692.1"/>
    <property type="match status" value="1"/>
</dbReference>
<dbReference type="PANTHER" id="PTHR42738:SF7">
    <property type="entry name" value="HYDROXYMETHYLGLUTARYL-COA LYASE"/>
    <property type="match status" value="1"/>
</dbReference>
<dbReference type="InterPro" id="IPR002034">
    <property type="entry name" value="AIPM/Hcit_synth_CS"/>
</dbReference>
<keyword evidence="4 7" id="KW-0456">Lyase</keyword>
<comment type="caution">
    <text evidence="7">The sequence shown here is derived from an EMBL/GenBank/DDBJ whole genome shotgun (WGS) entry which is preliminary data.</text>
</comment>
<dbReference type="RefSeq" id="WP_354445026.1">
    <property type="nucleotide sequence ID" value="NZ_JBEPSH010000006.1"/>
</dbReference>
<evidence type="ECO:0000256" key="1">
    <source>
        <dbReference type="ARBA" id="ARBA00009405"/>
    </source>
</evidence>
<evidence type="ECO:0000256" key="2">
    <source>
        <dbReference type="ARBA" id="ARBA00022679"/>
    </source>
</evidence>
<keyword evidence="8" id="KW-1185">Reference proteome</keyword>
<evidence type="ECO:0000256" key="5">
    <source>
        <dbReference type="RuleBase" id="RU003523"/>
    </source>
</evidence>
<dbReference type="PROSITE" id="PS00815">
    <property type="entry name" value="AIPM_HOMOCIT_SYNTH_1"/>
    <property type="match status" value="1"/>
</dbReference>
<feature type="domain" description="Pyruvate carboxyltransferase" evidence="6">
    <location>
        <begin position="7"/>
        <end position="274"/>
    </location>
</feature>
<evidence type="ECO:0000256" key="4">
    <source>
        <dbReference type="ARBA" id="ARBA00023239"/>
    </source>
</evidence>
<dbReference type="Proteomes" id="UP001549320">
    <property type="component" value="Unassembled WGS sequence"/>
</dbReference>
<dbReference type="Gene3D" id="3.20.20.70">
    <property type="entry name" value="Aldolase class I"/>
    <property type="match status" value="1"/>
</dbReference>